<proteinExistence type="predicted"/>
<keyword evidence="4" id="KW-1185">Reference proteome</keyword>
<dbReference type="Gene3D" id="2.120.10.80">
    <property type="entry name" value="Kelch-type beta propeller"/>
    <property type="match status" value="1"/>
</dbReference>
<dbReference type="GO" id="GO:0032874">
    <property type="term" value="P:positive regulation of stress-activated MAPK cascade"/>
    <property type="evidence" value="ECO:0007669"/>
    <property type="project" value="TreeGrafter"/>
</dbReference>
<keyword evidence="1" id="KW-0880">Kelch repeat</keyword>
<dbReference type="PANTHER" id="PTHR46428:SF1">
    <property type="entry name" value="KELCH DOMAIN-CONTAINING PROTEIN 10"/>
    <property type="match status" value="1"/>
</dbReference>
<evidence type="ECO:0000256" key="3">
    <source>
        <dbReference type="SAM" id="Coils"/>
    </source>
</evidence>
<name>A0A914E3U2_9BILA</name>
<dbReference type="InterPro" id="IPR015915">
    <property type="entry name" value="Kelch-typ_b-propeller"/>
</dbReference>
<dbReference type="PANTHER" id="PTHR46428">
    <property type="entry name" value="KELCH DOMAIN-CONTAINING PROTEIN 10"/>
    <property type="match status" value="1"/>
</dbReference>
<feature type="coiled-coil region" evidence="3">
    <location>
        <begin position="239"/>
        <end position="266"/>
    </location>
</feature>
<dbReference type="WBParaSite" id="ACRNAN_scaffold5436.g10439.t1">
    <property type="protein sequence ID" value="ACRNAN_scaffold5436.g10439.t1"/>
    <property type="gene ID" value="ACRNAN_scaffold5436.g10439"/>
</dbReference>
<dbReference type="AlphaFoldDB" id="A0A914E3U2"/>
<dbReference type="Pfam" id="PF24681">
    <property type="entry name" value="Kelch_KLHDC2_KLHL20_DRC7"/>
    <property type="match status" value="1"/>
</dbReference>
<dbReference type="InterPro" id="IPR052125">
    <property type="entry name" value="KLHDC10"/>
</dbReference>
<organism evidence="4 5">
    <name type="scientific">Acrobeloides nanus</name>
    <dbReference type="NCBI Taxonomy" id="290746"/>
    <lineage>
        <taxon>Eukaryota</taxon>
        <taxon>Metazoa</taxon>
        <taxon>Ecdysozoa</taxon>
        <taxon>Nematoda</taxon>
        <taxon>Chromadorea</taxon>
        <taxon>Rhabditida</taxon>
        <taxon>Tylenchina</taxon>
        <taxon>Cephalobomorpha</taxon>
        <taxon>Cephaloboidea</taxon>
        <taxon>Cephalobidae</taxon>
        <taxon>Acrobeloides</taxon>
    </lineage>
</organism>
<dbReference type="SUPFAM" id="SSF50965">
    <property type="entry name" value="Galactose oxidase, central domain"/>
    <property type="match status" value="1"/>
</dbReference>
<accession>A0A914E3U2</accession>
<dbReference type="Proteomes" id="UP000887540">
    <property type="component" value="Unplaced"/>
</dbReference>
<keyword evidence="3" id="KW-0175">Coiled coil</keyword>
<evidence type="ECO:0000313" key="4">
    <source>
        <dbReference type="Proteomes" id="UP000887540"/>
    </source>
</evidence>
<dbReference type="InterPro" id="IPR011043">
    <property type="entry name" value="Gal_Oxase/kelch_b-propeller"/>
</dbReference>
<evidence type="ECO:0000313" key="5">
    <source>
        <dbReference type="WBParaSite" id="ACRNAN_scaffold5436.g10439.t1"/>
    </source>
</evidence>
<sequence>MPSSRCGCSITMTVDSKIFLIAGVDDKSYLMDVWVIDVKENVLTWVLVEESTELKGRYTHEAILIDGKILLLGGGDMEYCADFKTITAFDINIQQFIQIDTLPDENENFGYPTPRKFHSAVKNNSEIFIIGGYSVGTLNNDTENAIIHDDIWKLSQIIIDDNICYKWSKTESKLKIPLFFHTSAVTPEGCVYTFGGCIDTKSMYPSNKLQRFWVQTPGLKQMALFKVLFYNTNLVKKFKNNEIQRLQKLQENNETNEQEVEQNLRELLYTKPNRLNNIIE</sequence>
<evidence type="ECO:0000256" key="1">
    <source>
        <dbReference type="ARBA" id="ARBA00022441"/>
    </source>
</evidence>
<protein>
    <submittedName>
        <fullName evidence="5">Kelch motif family protein</fullName>
    </submittedName>
</protein>
<evidence type="ECO:0000256" key="2">
    <source>
        <dbReference type="ARBA" id="ARBA00022737"/>
    </source>
</evidence>
<reference evidence="5" key="1">
    <citation type="submission" date="2022-11" db="UniProtKB">
        <authorList>
            <consortium name="WormBaseParasite"/>
        </authorList>
    </citation>
    <scope>IDENTIFICATION</scope>
</reference>
<keyword evidence="2" id="KW-0677">Repeat</keyword>